<dbReference type="WBParaSite" id="RSKR_0001088200.1">
    <property type="protein sequence ID" value="RSKR_0001088200.1"/>
    <property type="gene ID" value="RSKR_0001088200"/>
</dbReference>
<proteinExistence type="predicted"/>
<sequence>MDGPVKTFALLPWEHGIEKAAVVWLNSPPSPNDLDLFAKIWNSSFVRYCADGSANTVLKYQQQYNLKSPDFCVGDFDSLAHDTRKCFEKETTFIHTPCQDQTDFTKLLLEVTKNEDLDNVEKIIVLGGLSGRFDQTMSVINSLLMFGNVWNGKVVPHIFVVDQNNLVMVCNTGTTLVHIPQDRQKLTGITSFVPIMQQKTIVTTRGFKWDVVDQEICFGGLVSTSNQIDGNVLSVTTTQPILLHFELSF</sequence>
<protein>
    <submittedName>
        <fullName evidence="2">Thiamine diphosphokinase</fullName>
    </submittedName>
</protein>
<name>A0AC35UEX0_9BILA</name>
<organism evidence="1 2">
    <name type="scientific">Rhabditophanes sp. KR3021</name>
    <dbReference type="NCBI Taxonomy" id="114890"/>
    <lineage>
        <taxon>Eukaryota</taxon>
        <taxon>Metazoa</taxon>
        <taxon>Ecdysozoa</taxon>
        <taxon>Nematoda</taxon>
        <taxon>Chromadorea</taxon>
        <taxon>Rhabditida</taxon>
        <taxon>Tylenchina</taxon>
        <taxon>Panagrolaimomorpha</taxon>
        <taxon>Strongyloidoidea</taxon>
        <taxon>Alloionematidae</taxon>
        <taxon>Rhabditophanes</taxon>
    </lineage>
</organism>
<accession>A0AC35UEX0</accession>
<evidence type="ECO:0000313" key="1">
    <source>
        <dbReference type="Proteomes" id="UP000095286"/>
    </source>
</evidence>
<evidence type="ECO:0000313" key="2">
    <source>
        <dbReference type="WBParaSite" id="RSKR_0001088200.1"/>
    </source>
</evidence>
<dbReference type="Proteomes" id="UP000095286">
    <property type="component" value="Unplaced"/>
</dbReference>
<reference evidence="2" key="1">
    <citation type="submission" date="2016-11" db="UniProtKB">
        <authorList>
            <consortium name="WormBaseParasite"/>
        </authorList>
    </citation>
    <scope>IDENTIFICATION</scope>
    <source>
        <strain evidence="2">KR3021</strain>
    </source>
</reference>